<gene>
    <name evidence="3" type="ORF">ACFQE0_04230</name>
</gene>
<dbReference type="CDD" id="cd00293">
    <property type="entry name" value="USP-like"/>
    <property type="match status" value="1"/>
</dbReference>
<dbReference type="PANTHER" id="PTHR46268:SF15">
    <property type="entry name" value="UNIVERSAL STRESS PROTEIN HP_0031"/>
    <property type="match status" value="1"/>
</dbReference>
<sequence>MDFANILVSTDLGEAAPDRIRLAADLARRFGSHLTGAAARAVPVPLLVRDVYDAVAQEDRNITLIHQLLDRAHALFERSAGKEIATDWKEALTDPTTHLVGQARAADLVVIGQRKPGNEDPGALGVAPGPLLMQVGRPVLMAPSRLDQLKGNCILVAWKDGVEARRAVLAALPFLRSAEQVLVASIGAETAGDADVVAGHLARHGAQVASRTVDPVDSEGGAIIDLAAREGADLIVMGAYGRSRLKEWLFGGVTRELLDRAPVCCLMSH</sequence>
<dbReference type="Gene3D" id="3.40.50.12370">
    <property type="match status" value="1"/>
</dbReference>
<feature type="domain" description="UspA" evidence="2">
    <location>
        <begin position="201"/>
        <end position="267"/>
    </location>
</feature>
<dbReference type="Proteomes" id="UP001596292">
    <property type="component" value="Unassembled WGS sequence"/>
</dbReference>
<dbReference type="EMBL" id="JBHSWN010000001">
    <property type="protein sequence ID" value="MFC6788902.1"/>
    <property type="molecule type" value="Genomic_DNA"/>
</dbReference>
<accession>A0ABW2BEQ3</accession>
<reference evidence="4" key="1">
    <citation type="journal article" date="2019" name="Int. J. Syst. Evol. Microbiol.">
        <title>The Global Catalogue of Microorganisms (GCM) 10K type strain sequencing project: providing services to taxonomists for standard genome sequencing and annotation.</title>
        <authorList>
            <consortium name="The Broad Institute Genomics Platform"/>
            <consortium name="The Broad Institute Genome Sequencing Center for Infectious Disease"/>
            <person name="Wu L."/>
            <person name="Ma J."/>
        </authorList>
    </citation>
    <scope>NUCLEOTIDE SEQUENCE [LARGE SCALE GENOMIC DNA]</scope>
    <source>
        <strain evidence="4">CCUG 48316</strain>
    </source>
</reference>
<organism evidence="3 4">
    <name type="scientific">Methylobacterium komagatae</name>
    <dbReference type="NCBI Taxonomy" id="374425"/>
    <lineage>
        <taxon>Bacteria</taxon>
        <taxon>Pseudomonadati</taxon>
        <taxon>Pseudomonadota</taxon>
        <taxon>Alphaproteobacteria</taxon>
        <taxon>Hyphomicrobiales</taxon>
        <taxon>Methylobacteriaceae</taxon>
        <taxon>Methylobacterium</taxon>
    </lineage>
</organism>
<evidence type="ECO:0000313" key="4">
    <source>
        <dbReference type="Proteomes" id="UP001596292"/>
    </source>
</evidence>
<dbReference type="RefSeq" id="WP_378967374.1">
    <property type="nucleotide sequence ID" value="NZ_JBHSWN010000001.1"/>
</dbReference>
<proteinExistence type="inferred from homology"/>
<protein>
    <submittedName>
        <fullName evidence="3">Universal stress protein</fullName>
    </submittedName>
</protein>
<dbReference type="InterPro" id="IPR006015">
    <property type="entry name" value="Universal_stress_UspA"/>
</dbReference>
<dbReference type="Pfam" id="PF00582">
    <property type="entry name" value="Usp"/>
    <property type="match status" value="1"/>
</dbReference>
<evidence type="ECO:0000256" key="1">
    <source>
        <dbReference type="ARBA" id="ARBA00008791"/>
    </source>
</evidence>
<name>A0ABW2BEQ3_9HYPH</name>
<dbReference type="PANTHER" id="PTHR46268">
    <property type="entry name" value="STRESS RESPONSE PROTEIN NHAX"/>
    <property type="match status" value="1"/>
</dbReference>
<evidence type="ECO:0000313" key="3">
    <source>
        <dbReference type="EMBL" id="MFC6788902.1"/>
    </source>
</evidence>
<dbReference type="InterPro" id="IPR006016">
    <property type="entry name" value="UspA"/>
</dbReference>
<evidence type="ECO:0000259" key="2">
    <source>
        <dbReference type="Pfam" id="PF00582"/>
    </source>
</evidence>
<dbReference type="SUPFAM" id="SSF52402">
    <property type="entry name" value="Adenine nucleotide alpha hydrolases-like"/>
    <property type="match status" value="2"/>
</dbReference>
<dbReference type="PRINTS" id="PR01438">
    <property type="entry name" value="UNVRSLSTRESS"/>
</dbReference>
<comment type="similarity">
    <text evidence="1">Belongs to the universal stress protein A family.</text>
</comment>
<keyword evidence="4" id="KW-1185">Reference proteome</keyword>
<comment type="caution">
    <text evidence="3">The sequence shown here is derived from an EMBL/GenBank/DDBJ whole genome shotgun (WGS) entry which is preliminary data.</text>
</comment>